<reference evidence="5" key="1">
    <citation type="submission" date="2011-12" db="EMBL/GenBank/DDBJ databases">
        <title>The complete genome of chromosome of Sulfobacillus acidophilus DSM 10332.</title>
        <authorList>
            <person name="Lucas S."/>
            <person name="Han J."/>
            <person name="Lapidus A."/>
            <person name="Bruce D."/>
            <person name="Goodwin L."/>
            <person name="Pitluck S."/>
            <person name="Peters L."/>
            <person name="Kyrpides N."/>
            <person name="Mavromatis K."/>
            <person name="Ivanova N."/>
            <person name="Mikhailova N."/>
            <person name="Chertkov O."/>
            <person name="Saunders E."/>
            <person name="Detter J.C."/>
            <person name="Tapia R."/>
            <person name="Han C."/>
            <person name="Land M."/>
            <person name="Hauser L."/>
            <person name="Markowitz V."/>
            <person name="Cheng J.-F."/>
            <person name="Hugenholtz P."/>
            <person name="Woyke T."/>
            <person name="Wu D."/>
            <person name="Pukall R."/>
            <person name="Gehrich-Schroeter G."/>
            <person name="Schneider S."/>
            <person name="Klenk H.-P."/>
            <person name="Eisen J.A."/>
        </authorList>
    </citation>
    <scope>NUCLEOTIDE SEQUENCE [LARGE SCALE GENOMIC DNA]</scope>
    <source>
        <strain evidence="5">ATCC 700253 / DSM 10332 / NAL</strain>
    </source>
</reference>
<dbReference type="GO" id="GO:0005829">
    <property type="term" value="C:cytosol"/>
    <property type="evidence" value="ECO:0007669"/>
    <property type="project" value="TreeGrafter"/>
</dbReference>
<name>G8TS90_SULAD</name>
<dbReference type="InterPro" id="IPR035570">
    <property type="entry name" value="UPF0234_N"/>
</dbReference>
<comment type="similarity">
    <text evidence="2 3">Belongs to the YajQ family.</text>
</comment>
<dbReference type="Proteomes" id="UP000005439">
    <property type="component" value="Chromosome"/>
</dbReference>
<comment type="function">
    <text evidence="3">Nucleotide-binding protein.</text>
</comment>
<dbReference type="AlphaFoldDB" id="G8TS90"/>
<dbReference type="HOGENOM" id="CLU_099839_0_0_9"/>
<organism evidence="4 5">
    <name type="scientific">Sulfobacillus acidophilus (strain ATCC 700253 / DSM 10332 / NAL)</name>
    <dbReference type="NCBI Taxonomy" id="679936"/>
    <lineage>
        <taxon>Bacteria</taxon>
        <taxon>Bacillati</taxon>
        <taxon>Bacillota</taxon>
        <taxon>Clostridia</taxon>
        <taxon>Eubacteriales</taxon>
        <taxon>Clostridiales Family XVII. Incertae Sedis</taxon>
        <taxon>Sulfobacillus</taxon>
    </lineage>
</organism>
<dbReference type="PATRIC" id="fig|679936.5.peg.2074"/>
<dbReference type="CDD" id="cd11740">
    <property type="entry name" value="YajQ_like"/>
    <property type="match status" value="1"/>
</dbReference>
<gene>
    <name evidence="4" type="ordered locus">Sulac_2012</name>
</gene>
<dbReference type="InterPro" id="IPR035571">
    <property type="entry name" value="UPF0234-like_C"/>
</dbReference>
<evidence type="ECO:0000256" key="3">
    <source>
        <dbReference type="HAMAP-Rule" id="MF_00632"/>
    </source>
</evidence>
<dbReference type="Gene3D" id="3.30.70.860">
    <property type="match status" value="1"/>
</dbReference>
<dbReference type="Pfam" id="PF04461">
    <property type="entry name" value="YajQ"/>
    <property type="match status" value="1"/>
</dbReference>
<dbReference type="SUPFAM" id="SSF89963">
    <property type="entry name" value="YajQ-like"/>
    <property type="match status" value="2"/>
</dbReference>
<evidence type="ECO:0000313" key="4">
    <source>
        <dbReference type="EMBL" id="AEW05502.1"/>
    </source>
</evidence>
<accession>G8TS90</accession>
<proteinExistence type="inferred from homology"/>
<reference evidence="4 5" key="2">
    <citation type="journal article" date="2012" name="Stand. Genomic Sci.">
        <title>Complete genome sequence of the moderately thermophilic mineral-sulfide-oxidizing firmicute Sulfobacillus acidophilus type strain (NAL(T)).</title>
        <authorList>
            <person name="Anderson I."/>
            <person name="Chertkov O."/>
            <person name="Chen A."/>
            <person name="Saunders E."/>
            <person name="Lapidus A."/>
            <person name="Nolan M."/>
            <person name="Lucas S."/>
            <person name="Hammon N."/>
            <person name="Deshpande S."/>
            <person name="Cheng J.F."/>
            <person name="Han C."/>
            <person name="Tapia R."/>
            <person name="Goodwin L.A."/>
            <person name="Pitluck S."/>
            <person name="Liolios K."/>
            <person name="Pagani I."/>
            <person name="Ivanova N."/>
            <person name="Mikhailova N."/>
            <person name="Pati A."/>
            <person name="Palaniappan K."/>
            <person name="Land M."/>
            <person name="Pan C."/>
            <person name="Rohde M."/>
            <person name="Pukall R."/>
            <person name="Goker M."/>
            <person name="Detter J.C."/>
            <person name="Woyke T."/>
            <person name="Bristow J."/>
            <person name="Eisen J.A."/>
            <person name="Markowitz V."/>
            <person name="Hugenholtz P."/>
            <person name="Kyrpides N.C."/>
            <person name="Klenk H.P."/>
            <person name="Mavromatis K."/>
        </authorList>
    </citation>
    <scope>NUCLEOTIDE SEQUENCE [LARGE SCALE GENOMIC DNA]</scope>
    <source>
        <strain evidence="5">ATCC 700253 / DSM 10332 / NAL</strain>
    </source>
</reference>
<dbReference type="Gene3D" id="3.30.70.990">
    <property type="entry name" value="YajQ-like, domain 2"/>
    <property type="match status" value="1"/>
</dbReference>
<dbReference type="GO" id="GO:0000166">
    <property type="term" value="F:nucleotide binding"/>
    <property type="evidence" value="ECO:0007669"/>
    <property type="project" value="UniProtKB-UniRule"/>
</dbReference>
<keyword evidence="5" id="KW-1185">Reference proteome</keyword>
<evidence type="ECO:0000313" key="5">
    <source>
        <dbReference type="Proteomes" id="UP000005439"/>
    </source>
</evidence>
<evidence type="ECO:0000256" key="2">
    <source>
        <dbReference type="ARBA" id="ARBA00093450"/>
    </source>
</evidence>
<sequence>MAKDNSFDIVSEPDWAEVLNAIDQVRRETANRYDFRGHSITVDYDDKAHEIHLDAPSGMIMDALSTVVGEKMARRNVSLRFLDYGEVEPHGMDRARRTIKLKAGIATADAKKIQKAIRDLGVKVDTQIQGDAIRVSGKSRDDLQRVIQALKAQDFGIELVFTNFR</sequence>
<dbReference type="EMBL" id="CP003179">
    <property type="protein sequence ID" value="AEW05502.1"/>
    <property type="molecule type" value="Genomic_DNA"/>
</dbReference>
<dbReference type="InterPro" id="IPR036183">
    <property type="entry name" value="YajQ-like_sf"/>
</dbReference>
<dbReference type="PANTHER" id="PTHR30476">
    <property type="entry name" value="UPF0234 PROTEIN YAJQ"/>
    <property type="match status" value="1"/>
</dbReference>
<dbReference type="KEGG" id="sap:Sulac_2012"/>
<dbReference type="HAMAP" id="MF_00632">
    <property type="entry name" value="UPF0234"/>
    <property type="match status" value="1"/>
</dbReference>
<dbReference type="STRING" id="679936.Sulac_2012"/>
<dbReference type="InterPro" id="IPR007551">
    <property type="entry name" value="YajQ/Smlt4090-like"/>
</dbReference>
<dbReference type="PANTHER" id="PTHR30476:SF0">
    <property type="entry name" value="UPF0234 PROTEIN YAJQ"/>
    <property type="match status" value="1"/>
</dbReference>
<evidence type="ECO:0000256" key="1">
    <source>
        <dbReference type="ARBA" id="ARBA00022741"/>
    </source>
</evidence>
<protein>
    <recommendedName>
        <fullName evidence="3">Nucleotide-binding protein Sulac_2012</fullName>
    </recommendedName>
</protein>
<dbReference type="NCBIfam" id="NF003819">
    <property type="entry name" value="PRK05412.1"/>
    <property type="match status" value="1"/>
</dbReference>
<keyword evidence="1 3" id="KW-0547">Nucleotide-binding</keyword>